<name>A0A7W9WCU4_9BACT</name>
<keyword evidence="2" id="KW-0472">Membrane</keyword>
<gene>
    <name evidence="3" type="ORF">HNQ93_004163</name>
</gene>
<dbReference type="InterPro" id="IPR046125">
    <property type="entry name" value="DUF6122"/>
</dbReference>
<dbReference type="EMBL" id="JACHGG010000010">
    <property type="protein sequence ID" value="MBB6061284.1"/>
    <property type="molecule type" value="Genomic_DNA"/>
</dbReference>
<evidence type="ECO:0000256" key="2">
    <source>
        <dbReference type="SAM" id="Phobius"/>
    </source>
</evidence>
<keyword evidence="4" id="KW-1185">Reference proteome</keyword>
<comment type="caution">
    <text evidence="3">The sequence shown here is derived from an EMBL/GenBank/DDBJ whole genome shotgun (WGS) entry which is preliminary data.</text>
</comment>
<evidence type="ECO:0000256" key="1">
    <source>
        <dbReference type="SAM" id="MobiDB-lite"/>
    </source>
</evidence>
<accession>A0A7W9WCU4</accession>
<keyword evidence="2" id="KW-1133">Transmembrane helix</keyword>
<dbReference type="Proteomes" id="UP000532746">
    <property type="component" value="Unassembled WGS sequence"/>
</dbReference>
<dbReference type="AlphaFoldDB" id="A0A7W9WCU4"/>
<dbReference type="Pfam" id="PF19617">
    <property type="entry name" value="DUF6122"/>
    <property type="match status" value="1"/>
</dbReference>
<feature type="transmembrane region" description="Helical" evidence="2">
    <location>
        <begin position="196"/>
        <end position="220"/>
    </location>
</feature>
<organism evidence="3 4">
    <name type="scientific">Hymenobacter luteus</name>
    <dbReference type="NCBI Taxonomy" id="1411122"/>
    <lineage>
        <taxon>Bacteria</taxon>
        <taxon>Pseudomonadati</taxon>
        <taxon>Bacteroidota</taxon>
        <taxon>Cytophagia</taxon>
        <taxon>Cytophagales</taxon>
        <taxon>Hymenobacteraceae</taxon>
        <taxon>Hymenobacter</taxon>
    </lineage>
</organism>
<proteinExistence type="predicted"/>
<dbReference type="RefSeq" id="WP_215906422.1">
    <property type="nucleotide sequence ID" value="NZ_JACHGG010000010.1"/>
</dbReference>
<feature type="compositionally biased region" description="Polar residues" evidence="1">
    <location>
        <begin position="89"/>
        <end position="107"/>
    </location>
</feature>
<evidence type="ECO:0000313" key="4">
    <source>
        <dbReference type="Proteomes" id="UP000532746"/>
    </source>
</evidence>
<evidence type="ECO:0000313" key="3">
    <source>
        <dbReference type="EMBL" id="MBB6061284.1"/>
    </source>
</evidence>
<keyword evidence="2" id="KW-0812">Transmembrane</keyword>
<sequence length="258" mass="28761">MLACSVLHRLRNIAAGLVLLLGGCRSTAVTPRFAPAAYSFTPRPVTRLDTTLAAAPERSTAPPRPAKRGARPRAVYSLNERPLEKKGQAPQSNRSYPTTTTADTAKNSARAATPRELRKPLPKLVSAKTLVHYSLHFVFPVVLALVFFPAMWQTAYLIMLATMLIDLDHLLATPVFDPLRCSIGFHPLHSFYAIPVYVLLLLLPPPMNVIAVGVLFHLFTDTVDCLWSFRYCRECYLNSRIRGLVDWARKLLGLEVVR</sequence>
<reference evidence="3 4" key="1">
    <citation type="submission" date="2020-08" db="EMBL/GenBank/DDBJ databases">
        <title>Genomic Encyclopedia of Type Strains, Phase IV (KMG-IV): sequencing the most valuable type-strain genomes for metagenomic binning, comparative biology and taxonomic classification.</title>
        <authorList>
            <person name="Goeker M."/>
        </authorList>
    </citation>
    <scope>NUCLEOTIDE SEQUENCE [LARGE SCALE GENOMIC DNA]</scope>
    <source>
        <strain evidence="3 4">DSM 26718</strain>
    </source>
</reference>
<feature type="region of interest" description="Disordered" evidence="1">
    <location>
        <begin position="51"/>
        <end position="114"/>
    </location>
</feature>
<protein>
    <submittedName>
        <fullName evidence="3">Uncharacterized protein</fullName>
    </submittedName>
</protein>
<feature type="transmembrane region" description="Helical" evidence="2">
    <location>
        <begin position="130"/>
        <end position="148"/>
    </location>
</feature>